<dbReference type="CDD" id="cd03450">
    <property type="entry name" value="NodN"/>
    <property type="match status" value="1"/>
</dbReference>
<evidence type="ECO:0000313" key="2">
    <source>
        <dbReference type="EMBL" id="EGC39320.1"/>
    </source>
</evidence>
<dbReference type="InterPro" id="IPR002539">
    <property type="entry name" value="MaoC-like_dom"/>
</dbReference>
<keyword evidence="3" id="KW-1185">Reference proteome</keyword>
<dbReference type="InterPro" id="IPR011990">
    <property type="entry name" value="TPR-like_helical_dom_sf"/>
</dbReference>
<dbReference type="InterPro" id="IPR001214">
    <property type="entry name" value="SET_dom"/>
</dbReference>
<dbReference type="SUPFAM" id="SSF82199">
    <property type="entry name" value="SET domain"/>
    <property type="match status" value="1"/>
</dbReference>
<dbReference type="OrthoDB" id="438641at2759"/>
<dbReference type="AlphaFoldDB" id="F0Z9L8"/>
<dbReference type="InterPro" id="IPR039375">
    <property type="entry name" value="NodN-like"/>
</dbReference>
<dbReference type="RefSeq" id="XP_003284108.1">
    <property type="nucleotide sequence ID" value="XM_003284060.1"/>
</dbReference>
<dbReference type="eggNOG" id="KOG2084">
    <property type="taxonomic scope" value="Eukaryota"/>
</dbReference>
<dbReference type="Gene3D" id="1.25.40.10">
    <property type="entry name" value="Tetratricopeptide repeat domain"/>
    <property type="match status" value="1"/>
</dbReference>
<dbReference type="GeneID" id="10510042"/>
<dbReference type="STRING" id="5786.F0Z9L8"/>
<dbReference type="FunCoup" id="F0Z9L8">
    <property type="interactions" value="68"/>
</dbReference>
<dbReference type="InterPro" id="IPR029069">
    <property type="entry name" value="HotDog_dom_sf"/>
</dbReference>
<sequence length="731" mass="84059">MNPQQQRRVDSLTNHLCASSNESFYLSMNNTDASLRELVIRAQTQRNEKNSRTLKGLEELKTLVGKEIGTSSYFKITQDRVNSFAESTGDFQWIHIDPERATNESPFGGPIAHGFLTLSLAPMFAEEVMPNVEGIKYGVNYGFNKIRFLSPVPVGGNLRCKFELQELTSVSGGNVDAPKGTIRTQAIIDKEIEMYRDKSNENKIKMPESTKERQEVLRQHEDFSSLKFENELKIQEEKANKEIKEGKHEEALKRLYWILTKTPYDVHIRLQRATLLQEMSRFEEAIKDCDKVIKTSLDGEYLSESYTLKGLCFMRMGKYHESIIAFERSLLLINDPKVLDLKKKVEILLYPETVIVPTYEDDYEFFKGVSSTLMDNATVQSSQTHGRGIFATRDMDEEELLFEIPAIISIPTNLVKNKVEKHDSDHCYHCQLSLKPLSLENEKEISKSKEFFKIQETLHRLTNLPVGDISGVGCPSCNEAVFCSNDCYSEGIQHHSLVCSGKNSFHNYLLKFYHECEKLDDDTKSIYLLMLRLFSIQFNAGDQNSPLRPMELDGFIKRLVHSTPTKKHSTPLTRQDNKMFQLMKNIFMNREITTDIFQRVKSIVQLNALIFPTSTIRVLSERNPMDELGWNFDFEEVQSRTVFSILQQASFFNHSCEPNIFIATPVVNDKSIRFCTRRPIKKGEELFITYLDGFDLDTETRKTILNTTHMFTCKCPSCTNNKTIKSLSIID</sequence>
<dbReference type="Proteomes" id="UP000001064">
    <property type="component" value="Unassembled WGS sequence"/>
</dbReference>
<dbReference type="SMART" id="SM00317">
    <property type="entry name" value="SET"/>
    <property type="match status" value="1"/>
</dbReference>
<protein>
    <recommendedName>
        <fullName evidence="1">SET domain-containing protein</fullName>
    </recommendedName>
</protein>
<dbReference type="SUPFAM" id="SSF48452">
    <property type="entry name" value="TPR-like"/>
    <property type="match status" value="1"/>
</dbReference>
<dbReference type="CDD" id="cd20071">
    <property type="entry name" value="SET_SMYD"/>
    <property type="match status" value="1"/>
</dbReference>
<dbReference type="EMBL" id="GL870959">
    <property type="protein sequence ID" value="EGC39320.1"/>
    <property type="molecule type" value="Genomic_DNA"/>
</dbReference>
<dbReference type="SMART" id="SM00028">
    <property type="entry name" value="TPR"/>
    <property type="match status" value="3"/>
</dbReference>
<dbReference type="Gene3D" id="6.10.140.2220">
    <property type="match status" value="1"/>
</dbReference>
<dbReference type="Gene3D" id="3.10.129.10">
    <property type="entry name" value="Hotdog Thioesterase"/>
    <property type="match status" value="1"/>
</dbReference>
<dbReference type="PANTHER" id="PTHR42993:SF1">
    <property type="entry name" value="MAOC-LIKE DEHYDRATASE DOMAIN-CONTAINING PROTEIN"/>
    <property type="match status" value="1"/>
</dbReference>
<evidence type="ECO:0000313" key="3">
    <source>
        <dbReference type="Proteomes" id="UP000001064"/>
    </source>
</evidence>
<dbReference type="OMA" id="NPMDELG"/>
<reference evidence="3" key="1">
    <citation type="journal article" date="2011" name="Genome Biol.">
        <title>Comparative genomics of the social amoebae Dictyostelium discoideum and Dictyostelium purpureum.</title>
        <authorList>
            <consortium name="US DOE Joint Genome Institute (JGI-PGF)"/>
            <person name="Sucgang R."/>
            <person name="Kuo A."/>
            <person name="Tian X."/>
            <person name="Salerno W."/>
            <person name="Parikh A."/>
            <person name="Feasley C.L."/>
            <person name="Dalin E."/>
            <person name="Tu H."/>
            <person name="Huang E."/>
            <person name="Barry K."/>
            <person name="Lindquist E."/>
            <person name="Shapiro H."/>
            <person name="Bruce D."/>
            <person name="Schmutz J."/>
            <person name="Salamov A."/>
            <person name="Fey P."/>
            <person name="Gaudet P."/>
            <person name="Anjard C."/>
            <person name="Babu M.M."/>
            <person name="Basu S."/>
            <person name="Bushmanova Y."/>
            <person name="van der Wel H."/>
            <person name="Katoh-Kurasawa M."/>
            <person name="Dinh C."/>
            <person name="Coutinho P.M."/>
            <person name="Saito T."/>
            <person name="Elias M."/>
            <person name="Schaap P."/>
            <person name="Kay R.R."/>
            <person name="Henrissat B."/>
            <person name="Eichinger L."/>
            <person name="Rivero F."/>
            <person name="Putnam N.H."/>
            <person name="West C.M."/>
            <person name="Loomis W.F."/>
            <person name="Chisholm R.L."/>
            <person name="Shaulsky G."/>
            <person name="Strassmann J.E."/>
            <person name="Queller D.C."/>
            <person name="Kuspa A."/>
            <person name="Grigoriev I.V."/>
        </authorList>
    </citation>
    <scope>NUCLEOTIDE SEQUENCE [LARGE SCALE GENOMIC DNA]</scope>
    <source>
        <strain evidence="3">QSDP1</strain>
    </source>
</reference>
<feature type="domain" description="SET" evidence="1">
    <location>
        <begin position="377"/>
        <end position="691"/>
    </location>
</feature>
<dbReference type="VEuPathDB" id="AmoebaDB:DICPUDRAFT_93608"/>
<dbReference type="InterPro" id="IPR046341">
    <property type="entry name" value="SET_dom_sf"/>
</dbReference>
<dbReference type="Pfam" id="PF01575">
    <property type="entry name" value="MaoC_dehydratas"/>
    <property type="match status" value="1"/>
</dbReference>
<organism evidence="2 3">
    <name type="scientific">Dictyostelium purpureum</name>
    <name type="common">Slime mold</name>
    <dbReference type="NCBI Taxonomy" id="5786"/>
    <lineage>
        <taxon>Eukaryota</taxon>
        <taxon>Amoebozoa</taxon>
        <taxon>Evosea</taxon>
        <taxon>Eumycetozoa</taxon>
        <taxon>Dictyostelia</taxon>
        <taxon>Dictyosteliales</taxon>
        <taxon>Dictyosteliaceae</taxon>
        <taxon>Dictyostelium</taxon>
    </lineage>
</organism>
<dbReference type="KEGG" id="dpp:DICPUDRAFT_93608"/>
<dbReference type="Pfam" id="PF00856">
    <property type="entry name" value="SET"/>
    <property type="match status" value="1"/>
</dbReference>
<gene>
    <name evidence="2" type="ORF">DICPUDRAFT_93608</name>
</gene>
<evidence type="ECO:0000259" key="1">
    <source>
        <dbReference type="PROSITE" id="PS50280"/>
    </source>
</evidence>
<dbReference type="InParanoid" id="F0Z9L8"/>
<dbReference type="PROSITE" id="PS50280">
    <property type="entry name" value="SET"/>
    <property type="match status" value="1"/>
</dbReference>
<dbReference type="GO" id="GO:0018812">
    <property type="term" value="F:3-hydroxyacyl-CoA dehydratase activity"/>
    <property type="evidence" value="ECO:0000318"/>
    <property type="project" value="GO_Central"/>
</dbReference>
<dbReference type="GO" id="GO:0006633">
    <property type="term" value="P:fatty acid biosynthetic process"/>
    <property type="evidence" value="ECO:0000318"/>
    <property type="project" value="GO_Central"/>
</dbReference>
<dbReference type="Pfam" id="PF13181">
    <property type="entry name" value="TPR_8"/>
    <property type="match status" value="1"/>
</dbReference>
<dbReference type="PANTHER" id="PTHR42993">
    <property type="entry name" value="MAOC-LIKE DEHYDRATASE DOMAIN-CONTAINING PROTEIN"/>
    <property type="match status" value="1"/>
</dbReference>
<dbReference type="SUPFAM" id="SSF54637">
    <property type="entry name" value="Thioesterase/thiol ester dehydrase-isomerase"/>
    <property type="match status" value="1"/>
</dbReference>
<dbReference type="Gene3D" id="2.170.270.10">
    <property type="entry name" value="SET domain"/>
    <property type="match status" value="1"/>
</dbReference>
<proteinExistence type="predicted"/>
<accession>F0Z9L8</accession>
<dbReference type="Gene3D" id="1.10.220.160">
    <property type="match status" value="1"/>
</dbReference>
<name>F0Z9L8_DICPU</name>
<dbReference type="SUPFAM" id="SSF144232">
    <property type="entry name" value="HIT/MYND zinc finger-like"/>
    <property type="match status" value="1"/>
</dbReference>
<dbReference type="InterPro" id="IPR019734">
    <property type="entry name" value="TPR_rpt"/>
</dbReference>